<reference evidence="11" key="2">
    <citation type="submission" date="2020-05" db="UniProtKB">
        <authorList>
            <consortium name="EnsemblMetazoa"/>
        </authorList>
    </citation>
    <scope>IDENTIFICATION</scope>
    <source>
        <strain evidence="11">A-37</strain>
    </source>
</reference>
<dbReference type="AlphaFoldDB" id="A0A182M1C3"/>
<evidence type="ECO:0000313" key="12">
    <source>
        <dbReference type="Proteomes" id="UP000075883"/>
    </source>
</evidence>
<proteinExistence type="inferred from homology"/>
<evidence type="ECO:0000256" key="8">
    <source>
        <dbReference type="ARBA" id="ARBA00032437"/>
    </source>
</evidence>
<evidence type="ECO:0000256" key="2">
    <source>
        <dbReference type="ARBA" id="ARBA00010799"/>
    </source>
</evidence>
<dbReference type="PANTHER" id="PTHR42650">
    <property type="entry name" value="TAIL-ANCHORED PROTEIN INSERTION RECEPTOR WRB"/>
    <property type="match status" value="1"/>
</dbReference>
<dbReference type="InterPro" id="IPR028945">
    <property type="entry name" value="Get1"/>
</dbReference>
<dbReference type="Gene3D" id="1.10.287.660">
    <property type="entry name" value="Helix hairpin bin"/>
    <property type="match status" value="1"/>
</dbReference>
<evidence type="ECO:0000256" key="5">
    <source>
        <dbReference type="ARBA" id="ARBA00022824"/>
    </source>
</evidence>
<protein>
    <recommendedName>
        <fullName evidence="3">Guided entry of tail-anchored proteins factor 1</fullName>
    </recommendedName>
    <alternativeName>
        <fullName evidence="8">Tail-anchored protein insertion receptor WRB</fullName>
    </alternativeName>
    <alternativeName>
        <fullName evidence="9">Tryptophan-rich basic protein</fullName>
    </alternativeName>
</protein>
<dbReference type="InterPro" id="IPR029012">
    <property type="entry name" value="Helix_hairpin_bin_sf"/>
</dbReference>
<keyword evidence="7" id="KW-0472">Membrane</keyword>
<evidence type="ECO:0000256" key="10">
    <source>
        <dbReference type="SAM" id="SignalP"/>
    </source>
</evidence>
<keyword evidence="12" id="KW-1185">Reference proteome</keyword>
<evidence type="ECO:0000256" key="4">
    <source>
        <dbReference type="ARBA" id="ARBA00022692"/>
    </source>
</evidence>
<accession>A0A182M1C3</accession>
<keyword evidence="10" id="KW-0732">Signal</keyword>
<dbReference type="GO" id="GO:0071816">
    <property type="term" value="P:tail-anchored membrane protein insertion into ER membrane"/>
    <property type="evidence" value="ECO:0007669"/>
    <property type="project" value="InterPro"/>
</dbReference>
<evidence type="ECO:0000256" key="9">
    <source>
        <dbReference type="ARBA" id="ARBA00033006"/>
    </source>
</evidence>
<evidence type="ECO:0000256" key="3">
    <source>
        <dbReference type="ARBA" id="ARBA00017951"/>
    </source>
</evidence>
<dbReference type="VEuPathDB" id="VectorBase:ACUA007059"/>
<dbReference type="PANTHER" id="PTHR42650:SF1">
    <property type="entry name" value="GUIDED ENTRY OF TAIL-ANCHORED PROTEINS FACTOR 1"/>
    <property type="match status" value="1"/>
</dbReference>
<dbReference type="GO" id="GO:0043495">
    <property type="term" value="F:protein-membrane adaptor activity"/>
    <property type="evidence" value="ECO:0007669"/>
    <property type="project" value="TreeGrafter"/>
</dbReference>
<comment type="subcellular location">
    <subcellularLocation>
        <location evidence="1">Endoplasmic reticulum membrane</location>
        <topology evidence="1">Multi-pass membrane protein</topology>
    </subcellularLocation>
</comment>
<dbReference type="GO" id="GO:0005789">
    <property type="term" value="C:endoplasmic reticulum membrane"/>
    <property type="evidence" value="ECO:0007669"/>
    <property type="project" value="UniProtKB-SubCell"/>
</dbReference>
<feature type="signal peptide" evidence="10">
    <location>
        <begin position="1"/>
        <end position="17"/>
    </location>
</feature>
<reference evidence="12" key="1">
    <citation type="submission" date="2013-09" db="EMBL/GenBank/DDBJ databases">
        <title>The Genome Sequence of Anopheles culicifacies species A.</title>
        <authorList>
            <consortium name="The Broad Institute Genomics Platform"/>
            <person name="Neafsey D.E."/>
            <person name="Besansky N."/>
            <person name="Howell P."/>
            <person name="Walton C."/>
            <person name="Young S.K."/>
            <person name="Zeng Q."/>
            <person name="Gargeya S."/>
            <person name="Fitzgerald M."/>
            <person name="Haas B."/>
            <person name="Abouelleil A."/>
            <person name="Allen A.W."/>
            <person name="Alvarado L."/>
            <person name="Arachchi H.M."/>
            <person name="Berlin A.M."/>
            <person name="Chapman S.B."/>
            <person name="Gainer-Dewar J."/>
            <person name="Goldberg J."/>
            <person name="Griggs A."/>
            <person name="Gujja S."/>
            <person name="Hansen M."/>
            <person name="Howarth C."/>
            <person name="Imamovic A."/>
            <person name="Ireland A."/>
            <person name="Larimer J."/>
            <person name="McCowan C."/>
            <person name="Murphy C."/>
            <person name="Pearson M."/>
            <person name="Poon T.W."/>
            <person name="Priest M."/>
            <person name="Roberts A."/>
            <person name="Saif S."/>
            <person name="Shea T."/>
            <person name="Sisk P."/>
            <person name="Sykes S."/>
            <person name="Wortman J."/>
            <person name="Nusbaum C."/>
            <person name="Birren B."/>
        </authorList>
    </citation>
    <scope>NUCLEOTIDE SEQUENCE [LARGE SCALE GENOMIC DNA]</scope>
    <source>
        <strain evidence="12">A-37</strain>
    </source>
</reference>
<name>A0A182M1C3_9DIPT</name>
<keyword evidence="6" id="KW-1133">Transmembrane helix</keyword>
<dbReference type="Proteomes" id="UP000075883">
    <property type="component" value="Unassembled WGS sequence"/>
</dbReference>
<organism evidence="11 12">
    <name type="scientific">Anopheles culicifacies</name>
    <dbReference type="NCBI Taxonomy" id="139723"/>
    <lineage>
        <taxon>Eukaryota</taxon>
        <taxon>Metazoa</taxon>
        <taxon>Ecdysozoa</taxon>
        <taxon>Arthropoda</taxon>
        <taxon>Hexapoda</taxon>
        <taxon>Insecta</taxon>
        <taxon>Pterygota</taxon>
        <taxon>Neoptera</taxon>
        <taxon>Endopterygota</taxon>
        <taxon>Diptera</taxon>
        <taxon>Nematocera</taxon>
        <taxon>Culicoidea</taxon>
        <taxon>Culicidae</taxon>
        <taxon>Anophelinae</taxon>
        <taxon>Anopheles</taxon>
        <taxon>culicifacies species complex</taxon>
    </lineage>
</organism>
<dbReference type="Pfam" id="PF04420">
    <property type="entry name" value="CHD5"/>
    <property type="match status" value="1"/>
</dbReference>
<sequence>MYLIFVISLLSLLMAFASKITKKIIPLVCRDSAEVRARRHEIAKLRTELANISMRDEYTKYVKCEREIGKLEVSLNEAKSRDNVKRVAYEYGLHYGGLGILGLCMMYISIFYRYSTVIVFGDNFNFEPFGGFINFPTKVHNSISVVFWIVVNNFVARTLASYVK</sequence>
<comment type="similarity">
    <text evidence="2">Belongs to the WRB/GET1 family.</text>
</comment>
<dbReference type="EMBL" id="AXCM01007126">
    <property type="status" value="NOT_ANNOTATED_CDS"/>
    <property type="molecule type" value="Genomic_DNA"/>
</dbReference>
<evidence type="ECO:0000256" key="1">
    <source>
        <dbReference type="ARBA" id="ARBA00004477"/>
    </source>
</evidence>
<evidence type="ECO:0000256" key="7">
    <source>
        <dbReference type="ARBA" id="ARBA00023136"/>
    </source>
</evidence>
<dbReference type="GO" id="GO:0043529">
    <property type="term" value="C:GET complex"/>
    <property type="evidence" value="ECO:0007669"/>
    <property type="project" value="TreeGrafter"/>
</dbReference>
<feature type="chain" id="PRO_5008127838" description="Guided entry of tail-anchored proteins factor 1" evidence="10">
    <location>
        <begin position="18"/>
        <end position="164"/>
    </location>
</feature>
<evidence type="ECO:0000256" key="6">
    <source>
        <dbReference type="ARBA" id="ARBA00022989"/>
    </source>
</evidence>
<keyword evidence="5" id="KW-0256">Endoplasmic reticulum</keyword>
<keyword evidence="4" id="KW-0812">Transmembrane</keyword>
<dbReference type="STRING" id="139723.A0A182M1C3"/>
<dbReference type="EnsemblMetazoa" id="ACUA007059-RA">
    <property type="protein sequence ID" value="ACUA007059-PA"/>
    <property type="gene ID" value="ACUA007059"/>
</dbReference>
<evidence type="ECO:0000313" key="11">
    <source>
        <dbReference type="EnsemblMetazoa" id="ACUA007059-PA"/>
    </source>
</evidence>